<gene>
    <name evidence="3" type="ORF">Scaly_2020900</name>
</gene>
<dbReference type="SUPFAM" id="SSF51445">
    <property type="entry name" value="(Trans)glycosidases"/>
    <property type="match status" value="1"/>
</dbReference>
<reference evidence="3" key="1">
    <citation type="submission" date="2020-06" db="EMBL/GenBank/DDBJ databases">
        <authorList>
            <person name="Li T."/>
            <person name="Hu X."/>
            <person name="Zhang T."/>
            <person name="Song X."/>
            <person name="Zhang H."/>
            <person name="Dai N."/>
            <person name="Sheng W."/>
            <person name="Hou X."/>
            <person name="Wei L."/>
        </authorList>
    </citation>
    <scope>NUCLEOTIDE SEQUENCE</scope>
    <source>
        <strain evidence="3">KEN8</strain>
        <tissue evidence="3">Leaf</tissue>
    </source>
</reference>
<evidence type="ECO:0000313" key="3">
    <source>
        <dbReference type="EMBL" id="KAL0337458.1"/>
    </source>
</evidence>
<accession>A0AAW2N2M4</accession>
<dbReference type="InterPro" id="IPR008811">
    <property type="entry name" value="Glycosyl_hydrolases_36"/>
</dbReference>
<organism evidence="3">
    <name type="scientific">Sesamum calycinum</name>
    <dbReference type="NCBI Taxonomy" id="2727403"/>
    <lineage>
        <taxon>Eukaryota</taxon>
        <taxon>Viridiplantae</taxon>
        <taxon>Streptophyta</taxon>
        <taxon>Embryophyta</taxon>
        <taxon>Tracheophyta</taxon>
        <taxon>Spermatophyta</taxon>
        <taxon>Magnoliopsida</taxon>
        <taxon>eudicotyledons</taxon>
        <taxon>Gunneridae</taxon>
        <taxon>Pentapetalae</taxon>
        <taxon>asterids</taxon>
        <taxon>lamiids</taxon>
        <taxon>Lamiales</taxon>
        <taxon>Pedaliaceae</taxon>
        <taxon>Sesamum</taxon>
    </lineage>
</organism>
<keyword evidence="3" id="KW-0808">Transferase</keyword>
<comment type="similarity">
    <text evidence="1">Belongs to the glycosyl hydrolases 36 family.</text>
</comment>
<sequence length="217" mass="24228">MLPDWDMFHSLHPAAEYHGSARAISGGPVYVSDAPGKHNFDLLRKLVLPDGSILRARLPAATKDCLFSDPARDGLLKIWNMNQTGVLGSIQLSSLQHGTVLRGKNFQPKQIESITGYVRAVMFILHLRVALDSNWDGNVVSHSPQEWRFITLPYNVALPVLPSRLLAHHQSHGVLAENRENFSSEELCELNRLWLGDLQLARDAPEDQKVTNVAIEL</sequence>
<evidence type="ECO:0000256" key="1">
    <source>
        <dbReference type="ARBA" id="ARBA00007240"/>
    </source>
</evidence>
<dbReference type="InterPro" id="IPR017853">
    <property type="entry name" value="GH"/>
</dbReference>
<dbReference type="AlphaFoldDB" id="A0AAW2N2M4"/>
<evidence type="ECO:0000256" key="2">
    <source>
        <dbReference type="ARBA" id="ARBA00023277"/>
    </source>
</evidence>
<name>A0AAW2N2M4_9LAMI</name>
<keyword evidence="2" id="KW-0119">Carbohydrate metabolism</keyword>
<dbReference type="PANTHER" id="PTHR31268">
    <property type="match status" value="1"/>
</dbReference>
<keyword evidence="3" id="KW-0328">Glycosyltransferase</keyword>
<comment type="caution">
    <text evidence="3">The sequence shown here is derived from an EMBL/GenBank/DDBJ whole genome shotgun (WGS) entry which is preliminary data.</text>
</comment>
<dbReference type="Pfam" id="PF05691">
    <property type="entry name" value="Raffinose_syn"/>
    <property type="match status" value="1"/>
</dbReference>
<proteinExistence type="inferred from homology"/>
<reference evidence="3" key="2">
    <citation type="journal article" date="2024" name="Plant">
        <title>Genomic evolution and insights into agronomic trait innovations of Sesamum species.</title>
        <authorList>
            <person name="Miao H."/>
            <person name="Wang L."/>
            <person name="Qu L."/>
            <person name="Liu H."/>
            <person name="Sun Y."/>
            <person name="Le M."/>
            <person name="Wang Q."/>
            <person name="Wei S."/>
            <person name="Zheng Y."/>
            <person name="Lin W."/>
            <person name="Duan Y."/>
            <person name="Cao H."/>
            <person name="Xiong S."/>
            <person name="Wang X."/>
            <person name="Wei L."/>
            <person name="Li C."/>
            <person name="Ma Q."/>
            <person name="Ju M."/>
            <person name="Zhao R."/>
            <person name="Li G."/>
            <person name="Mu C."/>
            <person name="Tian Q."/>
            <person name="Mei H."/>
            <person name="Zhang T."/>
            <person name="Gao T."/>
            <person name="Zhang H."/>
        </authorList>
    </citation>
    <scope>NUCLEOTIDE SEQUENCE</scope>
    <source>
        <strain evidence="3">KEN8</strain>
    </source>
</reference>
<dbReference type="GO" id="GO:0016757">
    <property type="term" value="F:glycosyltransferase activity"/>
    <property type="evidence" value="ECO:0007669"/>
    <property type="project" value="UniProtKB-KW"/>
</dbReference>
<dbReference type="EMBL" id="JACGWM010000012">
    <property type="protein sequence ID" value="KAL0337458.1"/>
    <property type="molecule type" value="Genomic_DNA"/>
</dbReference>
<protein>
    <submittedName>
        <fullName evidence="3">Galactinol--sucrose galactosyltransferase 6</fullName>
    </submittedName>
</protein>
<dbReference type="PANTHER" id="PTHR31268:SF5">
    <property type="entry name" value="GALACTINOL--SUCROSE GALACTOSYLTRANSFERASE 6-RELATED"/>
    <property type="match status" value="1"/>
</dbReference>